<feature type="compositionally biased region" description="Basic residues" evidence="6">
    <location>
        <begin position="814"/>
        <end position="823"/>
    </location>
</feature>
<feature type="domain" description="HTH psq-type" evidence="8">
    <location>
        <begin position="1"/>
        <end position="51"/>
    </location>
</feature>
<dbReference type="Pfam" id="PF03221">
    <property type="entry name" value="HTH_Tnp_Tc5"/>
    <property type="match status" value="1"/>
</dbReference>
<name>A0ABD0LNJ0_9CAEN</name>
<dbReference type="InterPro" id="IPR006600">
    <property type="entry name" value="HTH_CenpB_DNA-bd_dom"/>
</dbReference>
<feature type="region of interest" description="Disordered" evidence="6">
    <location>
        <begin position="874"/>
        <end position="931"/>
    </location>
</feature>
<evidence type="ECO:0008006" key="12">
    <source>
        <dbReference type="Google" id="ProtNLM"/>
    </source>
</evidence>
<dbReference type="InterPro" id="IPR007889">
    <property type="entry name" value="HTH_Psq"/>
</dbReference>
<sequence length="1755" mass="194990">MASRRRKVLTLEQRVKVIELSEKGESARRIAKKLEVGKTQIQSILLAKEEIKQELKDGASCTRKYRQPRHMLYKDIDAAVWEWFCIARGKGMSVSDPLLQQKAMMFSASLGHDEFTASNGWLQSFKRRHNIRAAALSGESGDIKDMTDWLKRVPALIQMGRYTPGDVFGVDETGLFFRALPSKMAWTGERCHDGEKSEERFTVLLACSATGEKLPPLIVGKSKAPQSFQNNLANVGISYRQNNRAWMTKVLFLEWLELVNKRMRTQNRKVLIILNKCAAHPDVELSNVELFFLPKNTMSCLQPLDTRIIQAVKLQYRKFLLHWAANASDECSSFSELAKDVSLFEAIAWLRSAWDSLKDSTIKQCFDHCGISFSDSSADEDDADVNDIAPELEALLDGVTLREFADMDNDLCTSYEDNHDDWEQRIVQRVKDGYPAVQDKDSDEEEAADSLEMSEEQREALGDAHAQPMVVGGYQVYHSNADGDESSMNGEEDSEQSDPLGAVRVKFEPIDTEYDVEDEDENTMDELSSVPSTSRMPPRLHSQNVADLLHEGSSSMQTQIREMLSNKSVDSNTAAANVQNVIEALLKKNEDLLAQNDALGFKPNPRRGRVPGELGKHSQVVFPQVPGQFATFSAGGNTQGKISLSGSRSKAQQESASSVPMGRIVRPRSPTRRCSIPEKDKSHFSLALMESKVGDEDSEEIFQVQEHEMVCAVASKTKFLNIKDQVVASFDINFYWCNFCTFSTPNKALLLQHVMDHRFNCKYCRYQSFCRSDVVQHSVHTHPDFQEVAAVTQYCTLLSDYLRVKNPKLARLDSRHKRKRRRSPDRCDDSDQDSGQPPKLSRQYAPAGGRNAANPPPLRSANYNYYDVTIDMDESNEDRSSTPGPESQGKGGGSTSASASSSSSAVVTGSDSSHAAPPPNLRPQLAPSTQMAGQPVITQVFSAANFPHAPRVPSPLTPELPLSGNQRRSGAGSNSSSRSGSARASPSPSPAAAHSGGERASPQIRSNLYWSCGYCSFTSKSQSEIKDHSVRQHSGKPHRYVALIKPDGRSGGGDTGGSNSSTSVSNQGNEKDADGDSAAGNAAEGDEQGQPGGSSDTTGEPSQASQLPVTVSVKQEPEDSDEEIVPIKVRFPPARIQSKDTSSLRCFHCKYSSRLLGPLRNHILYNHKGSCLIGLGPMNCKVFMCPRADCTFRSSSGLTFLNHSRDCTPWSKPEARDVRVEPHLMTCLEETIQMAKETQGGSHQQPKVSTTNDFSCTYCSFSSPTLEQAKHHVLNRHGNRQLVVRNVRALRQRKRSFIFFCRSCPWESAKTDDNHVHLQCCTQSSDDPACTSDVDGDEGDLLSNNNVKTKAGGDQVFLDVDLHDQVDENLFDDSAVNVRDPLDDHNYPLEENLHAASGSQSRKVAAHKFLSQKNVAQSQASIGSGSAKQNRTASVISKNAKLKRKQPFLGFSNRRFKQTLPTGSTGIFDYKRLGEVQCMSCARSCPSLDMLREHHRVKHPQVCAFPFRSLRRRKQHLKCIFYACPGSKCTFFRWSELDVVDHYRQNHSSIPHPYLDPSYSPSPGKQSLKRFPKSRLSLGDAAPRKDQPQKKVQPAKTLIADEPCYQCLYCPGYYYSDTVQEMKDHYLNAHPGQDIVMRDVDAHKDKKASRVYICDQPFCDFSTLRPEELMVHTDSGHMQEVRLRTYQCTSCGWITNNDSSIEEHVSGVHGQEGGAAVVEIGHDERGSTVVERGSEERRLSAEKVPDAKDNAEDSS</sequence>
<feature type="region of interest" description="Disordered" evidence="6">
    <location>
        <begin position="640"/>
        <end position="676"/>
    </location>
</feature>
<feature type="domain" description="HTH CENPB-type" evidence="9">
    <location>
        <begin position="64"/>
        <end position="135"/>
    </location>
</feature>
<evidence type="ECO:0000256" key="1">
    <source>
        <dbReference type="ARBA" id="ARBA00004123"/>
    </source>
</evidence>
<dbReference type="PROSITE" id="PS00028">
    <property type="entry name" value="ZINC_FINGER_C2H2_1"/>
    <property type="match status" value="1"/>
</dbReference>
<feature type="compositionally biased region" description="Low complexity" evidence="6">
    <location>
        <begin position="1057"/>
        <end position="1066"/>
    </location>
</feature>
<dbReference type="EMBL" id="JACVVK020000033">
    <property type="protein sequence ID" value="KAK7501199.1"/>
    <property type="molecule type" value="Genomic_DNA"/>
</dbReference>
<feature type="region of interest" description="Disordered" evidence="6">
    <location>
        <begin position="518"/>
        <end position="539"/>
    </location>
</feature>
<dbReference type="InterPro" id="IPR004875">
    <property type="entry name" value="DDE_SF_endonuclease_dom"/>
</dbReference>
<dbReference type="InterPro" id="IPR013087">
    <property type="entry name" value="Znf_C2H2_type"/>
</dbReference>
<feature type="compositionally biased region" description="Polar residues" evidence="6">
    <location>
        <begin position="525"/>
        <end position="539"/>
    </location>
</feature>
<evidence type="ECO:0000256" key="3">
    <source>
        <dbReference type="ARBA" id="ARBA00023242"/>
    </source>
</evidence>
<dbReference type="InterPro" id="IPR009057">
    <property type="entry name" value="Homeodomain-like_sf"/>
</dbReference>
<organism evidence="10 11">
    <name type="scientific">Batillaria attramentaria</name>
    <dbReference type="NCBI Taxonomy" id="370345"/>
    <lineage>
        <taxon>Eukaryota</taxon>
        <taxon>Metazoa</taxon>
        <taxon>Spiralia</taxon>
        <taxon>Lophotrochozoa</taxon>
        <taxon>Mollusca</taxon>
        <taxon>Gastropoda</taxon>
        <taxon>Caenogastropoda</taxon>
        <taxon>Sorbeoconcha</taxon>
        <taxon>Cerithioidea</taxon>
        <taxon>Batillariidae</taxon>
        <taxon>Batillaria</taxon>
    </lineage>
</organism>
<dbReference type="Pfam" id="PF04218">
    <property type="entry name" value="CENP-B_N"/>
    <property type="match status" value="1"/>
</dbReference>
<dbReference type="PANTHER" id="PTHR19303">
    <property type="entry name" value="TRANSPOSON"/>
    <property type="match status" value="1"/>
</dbReference>
<dbReference type="Gene3D" id="1.10.10.60">
    <property type="entry name" value="Homeodomain-like"/>
    <property type="match status" value="2"/>
</dbReference>
<evidence type="ECO:0000256" key="2">
    <source>
        <dbReference type="ARBA" id="ARBA00023125"/>
    </source>
</evidence>
<feature type="compositionally biased region" description="Polar residues" evidence="6">
    <location>
        <begin position="1093"/>
        <end position="1113"/>
    </location>
</feature>
<dbReference type="SMART" id="SM00674">
    <property type="entry name" value="CENPB"/>
    <property type="match status" value="1"/>
</dbReference>
<dbReference type="PROSITE" id="PS51253">
    <property type="entry name" value="HTH_CENPB"/>
    <property type="match status" value="1"/>
</dbReference>
<keyword evidence="4" id="KW-0479">Metal-binding</keyword>
<evidence type="ECO:0000313" key="10">
    <source>
        <dbReference type="EMBL" id="KAK7501199.1"/>
    </source>
</evidence>
<comment type="caution">
    <text evidence="10">The sequence shown here is derived from an EMBL/GenBank/DDBJ whole genome shotgun (WGS) entry which is preliminary data.</text>
</comment>
<feature type="region of interest" description="Disordered" evidence="6">
    <location>
        <begin position="812"/>
        <end position="862"/>
    </location>
</feature>
<accession>A0ABD0LNJ0</accession>
<evidence type="ECO:0000259" key="9">
    <source>
        <dbReference type="PROSITE" id="PS51253"/>
    </source>
</evidence>
<evidence type="ECO:0000256" key="6">
    <source>
        <dbReference type="SAM" id="MobiDB-lite"/>
    </source>
</evidence>
<protein>
    <recommendedName>
        <fullName evidence="12">Tigger transposable element-derived protein 4</fullName>
    </recommendedName>
</protein>
<feature type="DNA-binding region" description="H-T-H motif" evidence="5">
    <location>
        <begin position="27"/>
        <end position="47"/>
    </location>
</feature>
<feature type="compositionally biased region" description="Polar residues" evidence="6">
    <location>
        <begin position="640"/>
        <end position="658"/>
    </location>
</feature>
<comment type="subcellular location">
    <subcellularLocation>
        <location evidence="1 5">Nucleus</location>
    </subcellularLocation>
</comment>
<dbReference type="PROSITE" id="PS50960">
    <property type="entry name" value="HTH_PSQ"/>
    <property type="match status" value="1"/>
</dbReference>
<evidence type="ECO:0000256" key="4">
    <source>
        <dbReference type="PROSITE-ProRule" id="PRU00042"/>
    </source>
</evidence>
<keyword evidence="3 5" id="KW-0539">Nucleus</keyword>
<dbReference type="SMART" id="SM00355">
    <property type="entry name" value="ZnF_C2H2"/>
    <property type="match status" value="11"/>
</dbReference>
<evidence type="ECO:0000256" key="5">
    <source>
        <dbReference type="PROSITE-ProRule" id="PRU00320"/>
    </source>
</evidence>
<dbReference type="InterPro" id="IPR050863">
    <property type="entry name" value="CenT-Element_Derived"/>
</dbReference>
<feature type="region of interest" description="Disordered" evidence="6">
    <location>
        <begin position="477"/>
        <end position="504"/>
    </location>
</feature>
<feature type="domain" description="C2H2-type" evidence="7">
    <location>
        <begin position="1686"/>
        <end position="1714"/>
    </location>
</feature>
<feature type="compositionally biased region" description="Acidic residues" evidence="6">
    <location>
        <begin position="441"/>
        <end position="454"/>
    </location>
</feature>
<feature type="compositionally biased region" description="Low complexity" evidence="6">
    <location>
        <begin position="895"/>
        <end position="913"/>
    </location>
</feature>
<dbReference type="Pfam" id="PF03184">
    <property type="entry name" value="DDE_1"/>
    <property type="match status" value="1"/>
</dbReference>
<feature type="compositionally biased region" description="Acidic residues" evidence="6">
    <location>
        <begin position="482"/>
        <end position="496"/>
    </location>
</feature>
<keyword evidence="2 5" id="KW-0238">DNA-binding</keyword>
<keyword evidence="4" id="KW-0863">Zinc-finger</keyword>
<proteinExistence type="predicted"/>
<dbReference type="PANTHER" id="PTHR19303:SF73">
    <property type="entry name" value="PROTEIN PDC2"/>
    <property type="match status" value="1"/>
</dbReference>
<feature type="region of interest" description="Disordered" evidence="6">
    <location>
        <begin position="433"/>
        <end position="461"/>
    </location>
</feature>
<feature type="compositionally biased region" description="Low complexity" evidence="6">
    <location>
        <begin position="963"/>
        <end position="995"/>
    </location>
</feature>
<feature type="region of interest" description="Disordered" evidence="6">
    <location>
        <begin position="1026"/>
        <end position="1124"/>
    </location>
</feature>
<keyword evidence="11" id="KW-1185">Reference proteome</keyword>
<evidence type="ECO:0000313" key="11">
    <source>
        <dbReference type="Proteomes" id="UP001519460"/>
    </source>
</evidence>
<dbReference type="SUPFAM" id="SSF46689">
    <property type="entry name" value="Homeodomain-like"/>
    <property type="match status" value="2"/>
</dbReference>
<evidence type="ECO:0000259" key="7">
    <source>
        <dbReference type="PROSITE" id="PS50157"/>
    </source>
</evidence>
<keyword evidence="4" id="KW-0862">Zinc</keyword>
<reference evidence="10 11" key="1">
    <citation type="journal article" date="2023" name="Sci. Data">
        <title>Genome assembly of the Korean intertidal mud-creeper Batillaria attramentaria.</title>
        <authorList>
            <person name="Patra A.K."/>
            <person name="Ho P.T."/>
            <person name="Jun S."/>
            <person name="Lee S.J."/>
            <person name="Kim Y."/>
            <person name="Won Y.J."/>
        </authorList>
    </citation>
    <scope>NUCLEOTIDE SEQUENCE [LARGE SCALE GENOMIC DNA]</scope>
    <source>
        <strain evidence="10">Wonlab-2016</strain>
    </source>
</reference>
<dbReference type="PROSITE" id="PS50157">
    <property type="entry name" value="ZINC_FINGER_C2H2_2"/>
    <property type="match status" value="1"/>
</dbReference>
<dbReference type="GO" id="GO:0005634">
    <property type="term" value="C:nucleus"/>
    <property type="evidence" value="ECO:0007669"/>
    <property type="project" value="UniProtKB-SubCell"/>
</dbReference>
<feature type="region of interest" description="Disordered" evidence="6">
    <location>
        <begin position="1723"/>
        <end position="1755"/>
    </location>
</feature>
<dbReference type="Gene3D" id="3.30.160.60">
    <property type="entry name" value="Classic Zinc Finger"/>
    <property type="match status" value="1"/>
</dbReference>
<gene>
    <name evidence="10" type="ORF">BaRGS_00007684</name>
</gene>
<feature type="region of interest" description="Disordered" evidence="6">
    <location>
        <begin position="948"/>
        <end position="1002"/>
    </location>
</feature>
<dbReference type="GO" id="GO:0003677">
    <property type="term" value="F:DNA binding"/>
    <property type="evidence" value="ECO:0007669"/>
    <property type="project" value="UniProtKB-UniRule"/>
</dbReference>
<dbReference type="Proteomes" id="UP001519460">
    <property type="component" value="Unassembled WGS sequence"/>
</dbReference>
<dbReference type="GO" id="GO:0008270">
    <property type="term" value="F:zinc ion binding"/>
    <property type="evidence" value="ECO:0007669"/>
    <property type="project" value="UniProtKB-KW"/>
</dbReference>
<evidence type="ECO:0000259" key="8">
    <source>
        <dbReference type="PROSITE" id="PS50960"/>
    </source>
</evidence>